<dbReference type="STRING" id="90262.A0A1X2J092"/>
<accession>A0A1X2J092</accession>
<dbReference type="OrthoDB" id="2248937at2759"/>
<keyword evidence="2" id="KW-1185">Reference proteome</keyword>
<dbReference type="AlphaFoldDB" id="A0A1X2J092"/>
<protein>
    <recommendedName>
        <fullName evidence="3">F-box domain-containing protein</fullName>
    </recommendedName>
</protein>
<sequence length="309" mass="36105">MSADCGMGMVPLFRLSNELIIRMLSFLDHSNTILEFLVSHSSFYNQFYDDDDFWRDLCSHHYVTYRSPSTSWRQFVLSQEMYYTCPHLTMSLFQTLVQKQELAFLPSASLDHTSYRCICLYPHCHSIDEENHFHLCSHSVGLQISLFHIFTLQCYSCGRSIGDDGRLLGEKWLTQTLIRAITSPMGKTSFDLAKELFQCRRLIEISLFNRPGWSYIVEKSWYDEWPPGQLNNKILQKEDTKGLICTLKIGTDFELVNNASRYCIERLYGLSGMILSEYDLQTDVSYCQLLHGIHLFQQRARFRPPIIHL</sequence>
<dbReference type="SUPFAM" id="SSF81383">
    <property type="entry name" value="F-box domain"/>
    <property type="match status" value="1"/>
</dbReference>
<comment type="caution">
    <text evidence="1">The sequence shown here is derived from an EMBL/GenBank/DDBJ whole genome shotgun (WGS) entry which is preliminary data.</text>
</comment>
<organism evidence="1 2">
    <name type="scientific">Absidia repens</name>
    <dbReference type="NCBI Taxonomy" id="90262"/>
    <lineage>
        <taxon>Eukaryota</taxon>
        <taxon>Fungi</taxon>
        <taxon>Fungi incertae sedis</taxon>
        <taxon>Mucoromycota</taxon>
        <taxon>Mucoromycotina</taxon>
        <taxon>Mucoromycetes</taxon>
        <taxon>Mucorales</taxon>
        <taxon>Cunninghamellaceae</taxon>
        <taxon>Absidia</taxon>
    </lineage>
</organism>
<evidence type="ECO:0008006" key="3">
    <source>
        <dbReference type="Google" id="ProtNLM"/>
    </source>
</evidence>
<reference evidence="1 2" key="1">
    <citation type="submission" date="2016-07" db="EMBL/GenBank/DDBJ databases">
        <title>Pervasive Adenine N6-methylation of Active Genes in Fungi.</title>
        <authorList>
            <consortium name="DOE Joint Genome Institute"/>
            <person name="Mondo S.J."/>
            <person name="Dannebaum R.O."/>
            <person name="Kuo R.C."/>
            <person name="Labutti K."/>
            <person name="Haridas S."/>
            <person name="Kuo A."/>
            <person name="Salamov A."/>
            <person name="Ahrendt S.R."/>
            <person name="Lipzen A."/>
            <person name="Sullivan W."/>
            <person name="Andreopoulos W.B."/>
            <person name="Clum A."/>
            <person name="Lindquist E."/>
            <person name="Daum C."/>
            <person name="Ramamoorthy G.K."/>
            <person name="Gryganskyi A."/>
            <person name="Culley D."/>
            <person name="Magnuson J.K."/>
            <person name="James T.Y."/>
            <person name="O'Malley M.A."/>
            <person name="Stajich J.E."/>
            <person name="Spatafora J.W."/>
            <person name="Visel A."/>
            <person name="Grigoriev I.V."/>
        </authorList>
    </citation>
    <scope>NUCLEOTIDE SEQUENCE [LARGE SCALE GENOMIC DNA]</scope>
    <source>
        <strain evidence="1 2">NRRL 1336</strain>
    </source>
</reference>
<dbReference type="SUPFAM" id="SSF143791">
    <property type="entry name" value="DUSP-like"/>
    <property type="match status" value="1"/>
</dbReference>
<evidence type="ECO:0000313" key="1">
    <source>
        <dbReference type="EMBL" id="ORZ25246.1"/>
    </source>
</evidence>
<dbReference type="InterPro" id="IPR036047">
    <property type="entry name" value="F-box-like_dom_sf"/>
</dbReference>
<proteinExistence type="predicted"/>
<dbReference type="EMBL" id="MCGE01000001">
    <property type="protein sequence ID" value="ORZ25246.1"/>
    <property type="molecule type" value="Genomic_DNA"/>
</dbReference>
<gene>
    <name evidence="1" type="ORF">BCR42DRAFT_385896</name>
</gene>
<evidence type="ECO:0000313" key="2">
    <source>
        <dbReference type="Proteomes" id="UP000193560"/>
    </source>
</evidence>
<name>A0A1X2J092_9FUNG</name>
<dbReference type="InterPro" id="IPR035927">
    <property type="entry name" value="DUSP-like_sf"/>
</dbReference>
<dbReference type="Proteomes" id="UP000193560">
    <property type="component" value="Unassembled WGS sequence"/>
</dbReference>